<proteinExistence type="predicted"/>
<protein>
    <submittedName>
        <fullName evidence="1">Uncharacterized protein</fullName>
    </submittedName>
</protein>
<reference key="1">
    <citation type="submission" date="2007-01" db="EMBL/GenBank/DDBJ databases">
        <title>The Genome Sequence of Puccinia graminis f. sp. tritici Strain CRL 75-36-700-3.</title>
        <authorList>
            <consortium name="The Broad Institute Genome Sequencing Platform"/>
            <person name="Birren B."/>
            <person name="Lander E."/>
            <person name="Galagan J."/>
            <person name="Nusbaum C."/>
            <person name="Devon K."/>
            <person name="Cuomo C."/>
            <person name="Jaffe D."/>
            <person name="Butler J."/>
            <person name="Alvarez P."/>
            <person name="Gnerre S."/>
            <person name="Grabherr M."/>
            <person name="Mauceli E."/>
            <person name="Brockman W."/>
            <person name="Young S."/>
            <person name="LaButti K."/>
            <person name="Sykes S."/>
            <person name="DeCaprio D."/>
            <person name="Crawford M."/>
            <person name="Koehrsen M."/>
            <person name="Engels R."/>
            <person name="Montgomery P."/>
            <person name="Pearson M."/>
            <person name="Howarth C."/>
            <person name="Larson L."/>
            <person name="White J."/>
            <person name="Zeng Q."/>
            <person name="Kodira C."/>
            <person name="Yandava C."/>
            <person name="Alvarado L."/>
            <person name="O'Leary S."/>
            <person name="Szabo L."/>
            <person name="Dean R."/>
            <person name="Schein J."/>
        </authorList>
    </citation>
    <scope>NUCLEOTIDE SEQUENCE</scope>
    <source>
        <strain>CRL 75-36-700-3</strain>
    </source>
</reference>
<dbReference type="AlphaFoldDB" id="E3L510"/>
<dbReference type="GeneID" id="10531572"/>
<dbReference type="RefSeq" id="XP_003336054.1">
    <property type="nucleotide sequence ID" value="XM_003336006.1"/>
</dbReference>
<gene>
    <name evidence="1" type="ORF">PGTG_17689</name>
</gene>
<keyword evidence="2" id="KW-1185">Reference proteome</keyword>
<dbReference type="KEGG" id="pgr:PGTG_17689"/>
<dbReference type="EMBL" id="DS178349">
    <property type="protein sequence ID" value="EFP91635.1"/>
    <property type="molecule type" value="Genomic_DNA"/>
</dbReference>
<name>E3L510_PUCGT</name>
<dbReference type="VEuPathDB" id="FungiDB:PGTG_17689"/>
<organism evidence="1 2">
    <name type="scientific">Puccinia graminis f. sp. tritici (strain CRL 75-36-700-3 / race SCCL)</name>
    <name type="common">Black stem rust fungus</name>
    <dbReference type="NCBI Taxonomy" id="418459"/>
    <lineage>
        <taxon>Eukaryota</taxon>
        <taxon>Fungi</taxon>
        <taxon>Dikarya</taxon>
        <taxon>Basidiomycota</taxon>
        <taxon>Pucciniomycotina</taxon>
        <taxon>Pucciniomycetes</taxon>
        <taxon>Pucciniales</taxon>
        <taxon>Pucciniaceae</taxon>
        <taxon>Puccinia</taxon>
    </lineage>
</organism>
<evidence type="ECO:0000313" key="1">
    <source>
        <dbReference type="EMBL" id="EFP91635.1"/>
    </source>
</evidence>
<reference evidence="2" key="2">
    <citation type="journal article" date="2011" name="Proc. Natl. Acad. Sci. U.S.A.">
        <title>Obligate biotrophy features unraveled by the genomic analysis of rust fungi.</title>
        <authorList>
            <person name="Duplessis S."/>
            <person name="Cuomo C.A."/>
            <person name="Lin Y.-C."/>
            <person name="Aerts A."/>
            <person name="Tisserant E."/>
            <person name="Veneault-Fourrey C."/>
            <person name="Joly D.L."/>
            <person name="Hacquard S."/>
            <person name="Amselem J."/>
            <person name="Cantarel B.L."/>
            <person name="Chiu R."/>
            <person name="Coutinho P.M."/>
            <person name="Feau N."/>
            <person name="Field M."/>
            <person name="Frey P."/>
            <person name="Gelhaye E."/>
            <person name="Goldberg J."/>
            <person name="Grabherr M.G."/>
            <person name="Kodira C.D."/>
            <person name="Kohler A."/>
            <person name="Kuees U."/>
            <person name="Lindquist E.A."/>
            <person name="Lucas S.M."/>
            <person name="Mago R."/>
            <person name="Mauceli E."/>
            <person name="Morin E."/>
            <person name="Murat C."/>
            <person name="Pangilinan J.L."/>
            <person name="Park R."/>
            <person name="Pearson M."/>
            <person name="Quesneville H."/>
            <person name="Rouhier N."/>
            <person name="Sakthikumar S."/>
            <person name="Salamov A.A."/>
            <person name="Schmutz J."/>
            <person name="Selles B."/>
            <person name="Shapiro H."/>
            <person name="Tanguay P."/>
            <person name="Tuskan G.A."/>
            <person name="Henrissat B."/>
            <person name="Van de Peer Y."/>
            <person name="Rouze P."/>
            <person name="Ellis J.G."/>
            <person name="Dodds P.N."/>
            <person name="Schein J.E."/>
            <person name="Zhong S."/>
            <person name="Hamelin R.C."/>
            <person name="Grigoriev I.V."/>
            <person name="Szabo L.J."/>
            <person name="Martin F."/>
        </authorList>
    </citation>
    <scope>NUCLEOTIDE SEQUENCE [LARGE SCALE GENOMIC DNA]</scope>
    <source>
        <strain evidence="2">CRL 75-36-700-3 / race SCCL</strain>
    </source>
</reference>
<dbReference type="Proteomes" id="UP000008783">
    <property type="component" value="Unassembled WGS sequence"/>
</dbReference>
<dbReference type="HOGENOM" id="CLU_2110182_0_0_1"/>
<sequence>MCDSRWVRGGRVPLITPEPQEGIRQFQTGWVCTVRGVMAEENHALKELVPKQALFRDAKLPVRSGPLRPEPLPGVACRSVRPIPQPVGWYHSREALHDINLRYFRGTLSLRGPAN</sequence>
<accession>E3L510</accession>
<dbReference type="InParanoid" id="E3L510"/>
<evidence type="ECO:0000313" key="2">
    <source>
        <dbReference type="Proteomes" id="UP000008783"/>
    </source>
</evidence>